<sequence>MRAQRFDDLCRVLAVPASRRRVMEGLVWTLGGGAALWLVGPGTRPAFAQAAACRDGAAVLCSQRVWQNVTLEIIKICAFSVITGPYTPVAFNLCILGFLGKAWLDDKRCREDECLQNGGYGGECLSDSTRPAPTDGSEKTGTCCPAGMRASGGVCYPPCPACQEGDGPNCKPCGQCKTCRGGLLGELAGTTACLSVDKNGIAWKICGATCCPAGNYCCNNTSCCTDPSKCCGSLIKCMDANEQCCGGGTCDASYTCCETGICCNTKAGFECAVGSNGLPYCD</sequence>
<comment type="caution">
    <text evidence="1">The sequence shown here is derived from an EMBL/GenBank/DDBJ whole genome shotgun (WGS) entry which is preliminary data.</text>
</comment>
<dbReference type="EMBL" id="CAKXZS010000031">
    <property type="protein sequence ID" value="CAH2404805.1"/>
    <property type="molecule type" value="Genomic_DNA"/>
</dbReference>
<reference evidence="1" key="1">
    <citation type="submission" date="2022-03" db="EMBL/GenBank/DDBJ databases">
        <authorList>
            <person name="Brunel B."/>
        </authorList>
    </citation>
    <scope>NUCLEOTIDE SEQUENCE</scope>
    <source>
        <strain evidence="1">STM4922sample</strain>
    </source>
</reference>
<proteinExistence type="predicted"/>
<evidence type="ECO:0000313" key="1">
    <source>
        <dbReference type="EMBL" id="CAH2404805.1"/>
    </source>
</evidence>
<organism evidence="1 2">
    <name type="scientific">Mesorhizobium ventifaucium</name>
    <dbReference type="NCBI Taxonomy" id="666020"/>
    <lineage>
        <taxon>Bacteria</taxon>
        <taxon>Pseudomonadati</taxon>
        <taxon>Pseudomonadota</taxon>
        <taxon>Alphaproteobacteria</taxon>
        <taxon>Hyphomicrobiales</taxon>
        <taxon>Phyllobacteriaceae</taxon>
        <taxon>Mesorhizobium</taxon>
    </lineage>
</organism>
<evidence type="ECO:0008006" key="3">
    <source>
        <dbReference type="Google" id="ProtNLM"/>
    </source>
</evidence>
<evidence type="ECO:0000313" key="2">
    <source>
        <dbReference type="Proteomes" id="UP001152604"/>
    </source>
</evidence>
<accession>A0ABN8K841</accession>
<gene>
    <name evidence="1" type="ORF">MES4922_370046</name>
</gene>
<name>A0ABN8K841_9HYPH</name>
<keyword evidence="2" id="KW-1185">Reference proteome</keyword>
<protein>
    <recommendedName>
        <fullName evidence="3">IGFBP N-terminal domain-containing protein</fullName>
    </recommendedName>
</protein>
<dbReference type="Proteomes" id="UP001152604">
    <property type="component" value="Unassembled WGS sequence"/>
</dbReference>